<feature type="transmembrane region" description="Helical" evidence="1">
    <location>
        <begin position="155"/>
        <end position="178"/>
    </location>
</feature>
<dbReference type="EMBL" id="JACRSN010000013">
    <property type="protein sequence ID" value="MBC8534147.1"/>
    <property type="molecule type" value="Genomic_DNA"/>
</dbReference>
<keyword evidence="3" id="KW-1185">Reference proteome</keyword>
<evidence type="ECO:0000313" key="2">
    <source>
        <dbReference type="EMBL" id="MBC8534147.1"/>
    </source>
</evidence>
<dbReference type="AlphaFoldDB" id="A0A926DA59"/>
<proteinExistence type="predicted"/>
<evidence type="ECO:0000313" key="3">
    <source>
        <dbReference type="Proteomes" id="UP000651482"/>
    </source>
</evidence>
<feature type="transmembrane region" description="Helical" evidence="1">
    <location>
        <begin position="57"/>
        <end position="75"/>
    </location>
</feature>
<dbReference type="Proteomes" id="UP000651482">
    <property type="component" value="Unassembled WGS sequence"/>
</dbReference>
<reference evidence="2" key="1">
    <citation type="submission" date="2020-08" db="EMBL/GenBank/DDBJ databases">
        <title>Genome public.</title>
        <authorList>
            <person name="Liu C."/>
            <person name="Sun Q."/>
        </authorList>
    </citation>
    <scope>NUCLEOTIDE SEQUENCE</scope>
    <source>
        <strain evidence="2">NSJ-40</strain>
    </source>
</reference>
<accession>A0A926DA59</accession>
<gene>
    <name evidence="2" type="ORF">IAG03_09105</name>
</gene>
<sequence length="268" mass="30346">MGTGVQDSQNGETYRSVKKLAPEFDANVLKLIAIAAMTVDHLTWMLFPGYAKEPLPVFLHIIGRLTCPIMCFFIAEGFHYTHDIKKYTGRLFLFAGVSHVPYILASENYVDWKSFLPFYYGDVLNQTSVMWALAWGLVMLRIAESSRIRAAWKPVLVVLACAAALPSDWSCIASLCVLSIGTNRGNAKKQILWCLFYIALYAGVYCLALDPLYGVLQFGVVLSIPLLFFYNGTRGKNARINRVMKWLFYLYYPLHLLVIGLIMQFVLK</sequence>
<feature type="transmembrane region" description="Helical" evidence="1">
    <location>
        <begin position="87"/>
        <end position="104"/>
    </location>
</feature>
<name>A0A926DA59_9FIRM</name>
<feature type="transmembrane region" description="Helical" evidence="1">
    <location>
        <begin position="28"/>
        <end position="51"/>
    </location>
</feature>
<organism evidence="2 3">
    <name type="scientific">Yeguia hominis</name>
    <dbReference type="NCBI Taxonomy" id="2763662"/>
    <lineage>
        <taxon>Bacteria</taxon>
        <taxon>Bacillati</taxon>
        <taxon>Bacillota</taxon>
        <taxon>Clostridia</taxon>
        <taxon>Eubacteriales</taxon>
        <taxon>Yeguiaceae</taxon>
        <taxon>Yeguia</taxon>
    </lineage>
</organism>
<evidence type="ECO:0000256" key="1">
    <source>
        <dbReference type="SAM" id="Phobius"/>
    </source>
</evidence>
<feature type="transmembrane region" description="Helical" evidence="1">
    <location>
        <begin position="250"/>
        <end position="267"/>
    </location>
</feature>
<keyword evidence="1" id="KW-0472">Membrane</keyword>
<feature type="transmembrane region" description="Helical" evidence="1">
    <location>
        <begin position="190"/>
        <end position="207"/>
    </location>
</feature>
<dbReference type="Pfam" id="PF05857">
    <property type="entry name" value="TraX"/>
    <property type="match status" value="1"/>
</dbReference>
<feature type="transmembrane region" description="Helical" evidence="1">
    <location>
        <begin position="212"/>
        <end position="230"/>
    </location>
</feature>
<keyword evidence="1" id="KW-0812">Transmembrane</keyword>
<comment type="caution">
    <text evidence="2">The sequence shown here is derived from an EMBL/GenBank/DDBJ whole genome shotgun (WGS) entry which is preliminary data.</text>
</comment>
<protein>
    <submittedName>
        <fullName evidence="2">Conjugal transfer protein TraX</fullName>
    </submittedName>
</protein>
<keyword evidence="1" id="KW-1133">Transmembrane helix</keyword>
<dbReference type="InterPro" id="IPR008875">
    <property type="entry name" value="TraX"/>
</dbReference>